<feature type="domain" description="Transcription regulator PadR N-terminal" evidence="1">
    <location>
        <begin position="19"/>
        <end position="88"/>
    </location>
</feature>
<evidence type="ECO:0000313" key="3">
    <source>
        <dbReference type="Proteomes" id="UP000808349"/>
    </source>
</evidence>
<dbReference type="InterPro" id="IPR052509">
    <property type="entry name" value="Metal_resp_DNA-bind_regulator"/>
</dbReference>
<dbReference type="PANTHER" id="PTHR33169">
    <property type="entry name" value="PADR-FAMILY TRANSCRIPTIONAL REGULATOR"/>
    <property type="match status" value="1"/>
</dbReference>
<name>A0A9D7S9X0_9BACT</name>
<organism evidence="2 3">
    <name type="scientific">Candidatus Defluviibacterium haderslevense</name>
    <dbReference type="NCBI Taxonomy" id="2981993"/>
    <lineage>
        <taxon>Bacteria</taxon>
        <taxon>Pseudomonadati</taxon>
        <taxon>Bacteroidota</taxon>
        <taxon>Saprospiria</taxon>
        <taxon>Saprospirales</taxon>
        <taxon>Saprospiraceae</taxon>
        <taxon>Candidatus Defluviibacterium</taxon>
    </lineage>
</organism>
<protein>
    <submittedName>
        <fullName evidence="2">PadR family transcriptional regulator</fullName>
    </submittedName>
</protein>
<comment type="caution">
    <text evidence="2">The sequence shown here is derived from an EMBL/GenBank/DDBJ whole genome shotgun (WGS) entry which is preliminary data.</text>
</comment>
<dbReference type="Pfam" id="PF03551">
    <property type="entry name" value="PadR"/>
    <property type="match status" value="1"/>
</dbReference>
<dbReference type="EMBL" id="JADKFW010000007">
    <property type="protein sequence ID" value="MBK9718081.1"/>
    <property type="molecule type" value="Genomic_DNA"/>
</dbReference>
<dbReference type="Gene3D" id="1.10.10.10">
    <property type="entry name" value="Winged helix-like DNA-binding domain superfamily/Winged helix DNA-binding domain"/>
    <property type="match status" value="1"/>
</dbReference>
<evidence type="ECO:0000313" key="2">
    <source>
        <dbReference type="EMBL" id="MBK9718081.1"/>
    </source>
</evidence>
<accession>A0A9D7S9X0</accession>
<evidence type="ECO:0000259" key="1">
    <source>
        <dbReference type="Pfam" id="PF03551"/>
    </source>
</evidence>
<dbReference type="SUPFAM" id="SSF46785">
    <property type="entry name" value="Winged helix' DNA-binding domain"/>
    <property type="match status" value="1"/>
</dbReference>
<dbReference type="InterPro" id="IPR036390">
    <property type="entry name" value="WH_DNA-bd_sf"/>
</dbReference>
<dbReference type="AlphaFoldDB" id="A0A9D7S9X0"/>
<dbReference type="PANTHER" id="PTHR33169:SF14">
    <property type="entry name" value="TRANSCRIPTIONAL REGULATOR RV3488"/>
    <property type="match status" value="1"/>
</dbReference>
<proteinExistence type="predicted"/>
<gene>
    <name evidence="2" type="ORF">IPO85_11325</name>
</gene>
<reference evidence="2 3" key="1">
    <citation type="submission" date="2020-10" db="EMBL/GenBank/DDBJ databases">
        <title>Connecting structure to function with the recovery of over 1000 high-quality activated sludge metagenome-assembled genomes encoding full-length rRNA genes using long-read sequencing.</title>
        <authorList>
            <person name="Singleton C.M."/>
            <person name="Petriglieri F."/>
            <person name="Kristensen J.M."/>
            <person name="Kirkegaard R.H."/>
            <person name="Michaelsen T.Y."/>
            <person name="Andersen M.H."/>
            <person name="Karst S.M."/>
            <person name="Dueholm M.S."/>
            <person name="Nielsen P.H."/>
            <person name="Albertsen M."/>
        </authorList>
    </citation>
    <scope>NUCLEOTIDE SEQUENCE [LARGE SCALE GENOMIC DNA]</scope>
    <source>
        <strain evidence="2">Ribe_18-Q3-R11-54_BAT3C.373</strain>
    </source>
</reference>
<dbReference type="InterPro" id="IPR005149">
    <property type="entry name" value="Tscrpt_reg_PadR_N"/>
</dbReference>
<sequence>MKIENTIAQMKKGVLEMCILSIINNNESYPSDIISQLKSADLIVVEGTLYPILTRLKNFGLLEYYWQESPSGPPRKYFKITETGKESLIQLSESWIQFVSGVNLTIKNQI</sequence>
<dbReference type="InterPro" id="IPR036388">
    <property type="entry name" value="WH-like_DNA-bd_sf"/>
</dbReference>
<dbReference type="Proteomes" id="UP000808349">
    <property type="component" value="Unassembled WGS sequence"/>
</dbReference>